<dbReference type="InterPro" id="IPR005467">
    <property type="entry name" value="His_kinase_dom"/>
</dbReference>
<evidence type="ECO:0000259" key="13">
    <source>
        <dbReference type="PROSITE" id="PS50112"/>
    </source>
</evidence>
<dbReference type="Pfam" id="PF02518">
    <property type="entry name" value="HATPase_c"/>
    <property type="match status" value="1"/>
</dbReference>
<dbReference type="SUPFAM" id="SSF52172">
    <property type="entry name" value="CheY-like"/>
    <property type="match status" value="1"/>
</dbReference>
<keyword evidence="16" id="KW-1185">Reference proteome</keyword>
<evidence type="ECO:0000259" key="12">
    <source>
        <dbReference type="PROSITE" id="PS50110"/>
    </source>
</evidence>
<name>A0ABX0I2X8_9BURK</name>
<keyword evidence="4" id="KW-0808">Transferase</keyword>
<dbReference type="SUPFAM" id="SSF55785">
    <property type="entry name" value="PYP-like sensor domain (PAS domain)"/>
    <property type="match status" value="4"/>
</dbReference>
<dbReference type="SMART" id="SM00388">
    <property type="entry name" value="HisKA"/>
    <property type="match status" value="1"/>
</dbReference>
<dbReference type="InterPro" id="IPR011006">
    <property type="entry name" value="CheY-like_superfamily"/>
</dbReference>
<evidence type="ECO:0000256" key="6">
    <source>
        <dbReference type="ARBA" id="ARBA00022777"/>
    </source>
</evidence>
<dbReference type="InterPro" id="IPR000014">
    <property type="entry name" value="PAS"/>
</dbReference>
<dbReference type="InterPro" id="IPR035965">
    <property type="entry name" value="PAS-like_dom_sf"/>
</dbReference>
<evidence type="ECO:0000256" key="4">
    <source>
        <dbReference type="ARBA" id="ARBA00022679"/>
    </source>
</evidence>
<feature type="domain" description="Histidine kinase" evidence="11">
    <location>
        <begin position="846"/>
        <end position="1071"/>
    </location>
</feature>
<dbReference type="SMART" id="SM00091">
    <property type="entry name" value="PAS"/>
    <property type="match status" value="4"/>
</dbReference>
<dbReference type="Pfam" id="PF08448">
    <property type="entry name" value="PAS_4"/>
    <property type="match status" value="3"/>
</dbReference>
<dbReference type="InterPro" id="IPR000700">
    <property type="entry name" value="PAS-assoc_C"/>
</dbReference>
<evidence type="ECO:0000256" key="2">
    <source>
        <dbReference type="ARBA" id="ARBA00012438"/>
    </source>
</evidence>
<keyword evidence="10" id="KW-0812">Transmembrane</keyword>
<dbReference type="InterPro" id="IPR003661">
    <property type="entry name" value="HisK_dim/P_dom"/>
</dbReference>
<keyword evidence="10" id="KW-1133">Transmembrane helix</keyword>
<dbReference type="Gene3D" id="3.30.565.10">
    <property type="entry name" value="Histidine kinase-like ATPase, C-terminal domain"/>
    <property type="match status" value="1"/>
</dbReference>
<keyword evidence="10" id="KW-0472">Membrane</keyword>
<dbReference type="EMBL" id="JAAOCD010000011">
    <property type="protein sequence ID" value="NHL00169.1"/>
    <property type="molecule type" value="Genomic_DNA"/>
</dbReference>
<feature type="domain" description="PAC" evidence="14">
    <location>
        <begin position="520"/>
        <end position="572"/>
    </location>
</feature>
<proteinExistence type="predicted"/>
<dbReference type="PRINTS" id="PR00344">
    <property type="entry name" value="BCTRLSENSOR"/>
</dbReference>
<keyword evidence="3 9" id="KW-0597">Phosphoprotein</keyword>
<feature type="domain" description="Response regulatory" evidence="12">
    <location>
        <begin position="1095"/>
        <end position="1211"/>
    </location>
</feature>
<evidence type="ECO:0000313" key="15">
    <source>
        <dbReference type="EMBL" id="NHL00169.1"/>
    </source>
</evidence>
<feature type="domain" description="PAC" evidence="14">
    <location>
        <begin position="388"/>
        <end position="441"/>
    </location>
</feature>
<dbReference type="PROSITE" id="PS50109">
    <property type="entry name" value="HIS_KIN"/>
    <property type="match status" value="1"/>
</dbReference>
<comment type="catalytic activity">
    <reaction evidence="1">
        <text>ATP + protein L-histidine = ADP + protein N-phospho-L-histidine.</text>
        <dbReference type="EC" id="2.7.13.3"/>
    </reaction>
</comment>
<dbReference type="Pfam" id="PF08447">
    <property type="entry name" value="PAS_3"/>
    <property type="match status" value="1"/>
</dbReference>
<protein>
    <recommendedName>
        <fullName evidence="2">histidine kinase</fullName>
        <ecNumber evidence="2">2.7.13.3</ecNumber>
    </recommendedName>
</protein>
<dbReference type="Gene3D" id="3.40.50.2300">
    <property type="match status" value="1"/>
</dbReference>
<evidence type="ECO:0000256" key="5">
    <source>
        <dbReference type="ARBA" id="ARBA00022741"/>
    </source>
</evidence>
<gene>
    <name evidence="15" type="ORF">G7087_17435</name>
</gene>
<dbReference type="SUPFAM" id="SSF55874">
    <property type="entry name" value="ATPase domain of HSP90 chaperone/DNA topoisomerase II/histidine kinase"/>
    <property type="match status" value="1"/>
</dbReference>
<evidence type="ECO:0000256" key="9">
    <source>
        <dbReference type="PROSITE-ProRule" id="PRU00169"/>
    </source>
</evidence>
<feature type="domain" description="PAC" evidence="14">
    <location>
        <begin position="645"/>
        <end position="697"/>
    </location>
</feature>
<evidence type="ECO:0000259" key="14">
    <source>
        <dbReference type="PROSITE" id="PS50113"/>
    </source>
</evidence>
<dbReference type="PROSITE" id="PS50113">
    <property type="entry name" value="PAC"/>
    <property type="match status" value="4"/>
</dbReference>
<dbReference type="SMART" id="SM00086">
    <property type="entry name" value="PAC"/>
    <property type="match status" value="4"/>
</dbReference>
<dbReference type="Gene3D" id="1.10.287.130">
    <property type="match status" value="1"/>
</dbReference>
<dbReference type="CDD" id="cd00156">
    <property type="entry name" value="REC"/>
    <property type="match status" value="1"/>
</dbReference>
<sequence length="1233" mass="131778">MNAATSTDTGHAGTARRRERLALAALLGIVALALFVERRSAHETTLVQESARLQGQAIAARDVLAQQLRAVHAALVELSTTTAGTGRLHEYARVVPGVTELLTLDAAGRVRASSGDTAPGTQVAGLPPQPRAGLLHLLPPAADAQGAWRMLMLLPVHDGWLAASFDAGYARVVQQSVRYAPDMRTVLAHGGGRIVMAEPPMRDIAAVDLARAGGAFGRHRDSGLDTSVQQGPSTITGEQRMFLMASLRAPLAPVEPPLLLTVSRSREQILAGWRRQTLLDTALFALAALLSTGAMALMHRRQRRALERERQEAERLGLVVSGADLVLWDVDLVSNRVSVNARWHELLGLPATAGERDTAEWAARVHPEDLPGVVAQRDRHLEGHLPRFEALYRLRHEDGRWIWVLARGAVTARGARGEPQRMTGTLLDVTERTEAQRALERSEQQLAVTLQSLGDAVVATDRDSRVTRMNLAAERLSGWPAAEAAGRPLDEVLPLFDQGRGHRIAGPVATVLARGEVVELANDTMLLTRDGRRLYIEDSAAPIRGRDGTIDGVVMVFRDVSERYEARRALRERERLLAGITDALPGPVARLDIEGRYLFANAAYRDWYGVDPARLVGRPMREVLGEAAHAHVAPQLARVRRGETVRFEMPLTTADGVARALFVTLVPDRNADGSMQGHFVLVVDISDIKRAEDARRASERRARALLENLLIGVVVHEPDLSVREANATALKWFGAADLAGLRRRIADGQPQLVDDDGTPLPPARLPVAQALREGRRVADLLVGLKQDGQPIRWALCDAVPLGDERGGIEAVVVTFADITSRREAERLEQRLRDAQKLEAIGTLAGGIAHDFNNMLAGILGRLARAREDLQAGRPAEGHLDEAVGAGLRAVALVRQILAFSRGETGQRELQPLEPVLRDTAAMLRAMVPAGVRLETRLPPQPVGAVVDATQLQQVLMNLATNAWHALPPDGGGRIEIGLEPLSAAAAAALQEPALAAGAAAHLWVRDNGCGIPEEIRGRLFDPFFTTKPVGKGTGLGLSVVHGIVAAHGGAIRVDSTPGAGSVFHVYLPSCPLTQAPPAAAAAPAPPPPGPAHGARVLLVDDDAIVASVAEQLLLRAGCVVRVCHCGSEAIAALDERGEVFDIVVTDHNMPDASGFEVARRAAAARPRLPVVLGSGLVDDTLREQAAAAGVRAVLPKEAYFERLVPLVGEVLAAGPGAALQPPVPAPAPTSTSP</sequence>
<dbReference type="InterPro" id="IPR003594">
    <property type="entry name" value="HATPase_dom"/>
</dbReference>
<dbReference type="SMART" id="SM00448">
    <property type="entry name" value="REC"/>
    <property type="match status" value="1"/>
</dbReference>
<dbReference type="InterPro" id="IPR001610">
    <property type="entry name" value="PAC"/>
</dbReference>
<evidence type="ECO:0000256" key="10">
    <source>
        <dbReference type="SAM" id="Phobius"/>
    </source>
</evidence>
<evidence type="ECO:0000256" key="1">
    <source>
        <dbReference type="ARBA" id="ARBA00000085"/>
    </source>
</evidence>
<keyword evidence="5" id="KW-0547">Nucleotide-binding</keyword>
<dbReference type="CDD" id="cd00130">
    <property type="entry name" value="PAS"/>
    <property type="match status" value="3"/>
</dbReference>
<keyword evidence="6" id="KW-0418">Kinase</keyword>
<dbReference type="InterPro" id="IPR036890">
    <property type="entry name" value="HATPase_C_sf"/>
</dbReference>
<feature type="domain" description="PAC" evidence="14">
    <location>
        <begin position="775"/>
        <end position="830"/>
    </location>
</feature>
<feature type="domain" description="PAS" evidence="13">
    <location>
        <begin position="573"/>
        <end position="643"/>
    </location>
</feature>
<reference evidence="15 16" key="1">
    <citation type="submission" date="2020-03" db="EMBL/GenBank/DDBJ databases">
        <title>Rubrivivax benzoatilyticus JA2 (sequenced after 10 years sub-culturing).</title>
        <authorList>
            <person name="Gupta D."/>
            <person name="Chintalapati S."/>
            <person name="Chintalapati V.R."/>
        </authorList>
    </citation>
    <scope>NUCLEOTIDE SEQUENCE [LARGE SCALE GENOMIC DNA]</scope>
    <source>
        <strain evidence="15 16">JA2-Mal</strain>
    </source>
</reference>
<evidence type="ECO:0000256" key="8">
    <source>
        <dbReference type="ARBA" id="ARBA00023012"/>
    </source>
</evidence>
<accession>A0ABX0I2X8</accession>
<feature type="modified residue" description="4-aspartylphosphate" evidence="9">
    <location>
        <position position="1146"/>
    </location>
</feature>
<dbReference type="InterPro" id="IPR004358">
    <property type="entry name" value="Sig_transdc_His_kin-like_C"/>
</dbReference>
<dbReference type="Pfam" id="PF00072">
    <property type="entry name" value="Response_reg"/>
    <property type="match status" value="1"/>
</dbReference>
<evidence type="ECO:0000256" key="3">
    <source>
        <dbReference type="ARBA" id="ARBA00022553"/>
    </source>
</evidence>
<dbReference type="PROSITE" id="PS50112">
    <property type="entry name" value="PAS"/>
    <property type="match status" value="2"/>
</dbReference>
<organism evidence="15 16">
    <name type="scientific">Rubrivivax benzoatilyticus</name>
    <dbReference type="NCBI Taxonomy" id="316997"/>
    <lineage>
        <taxon>Bacteria</taxon>
        <taxon>Pseudomonadati</taxon>
        <taxon>Pseudomonadota</taxon>
        <taxon>Betaproteobacteria</taxon>
        <taxon>Burkholderiales</taxon>
        <taxon>Sphaerotilaceae</taxon>
        <taxon>Rubrivivax</taxon>
    </lineage>
</organism>
<evidence type="ECO:0000313" key="16">
    <source>
        <dbReference type="Proteomes" id="UP000802098"/>
    </source>
</evidence>
<feature type="domain" description="PAS" evidence="13">
    <location>
        <begin position="442"/>
        <end position="515"/>
    </location>
</feature>
<evidence type="ECO:0000259" key="11">
    <source>
        <dbReference type="PROSITE" id="PS50109"/>
    </source>
</evidence>
<dbReference type="InterPro" id="IPR013656">
    <property type="entry name" value="PAS_4"/>
</dbReference>
<keyword evidence="8" id="KW-0902">Two-component regulatory system</keyword>
<dbReference type="PANTHER" id="PTHR43065:SF46">
    <property type="entry name" value="C4-DICARBOXYLATE TRANSPORT SENSOR PROTEIN DCTB"/>
    <property type="match status" value="1"/>
</dbReference>
<dbReference type="SMART" id="SM00387">
    <property type="entry name" value="HATPase_c"/>
    <property type="match status" value="1"/>
</dbReference>
<feature type="transmembrane region" description="Helical" evidence="10">
    <location>
        <begin position="20"/>
        <end position="36"/>
    </location>
</feature>
<dbReference type="NCBIfam" id="TIGR00229">
    <property type="entry name" value="sensory_box"/>
    <property type="match status" value="3"/>
</dbReference>
<keyword evidence="7" id="KW-0067">ATP-binding</keyword>
<dbReference type="Proteomes" id="UP000802098">
    <property type="component" value="Unassembled WGS sequence"/>
</dbReference>
<dbReference type="Gene3D" id="3.30.450.20">
    <property type="entry name" value="PAS domain"/>
    <property type="match status" value="4"/>
</dbReference>
<dbReference type="InterPro" id="IPR013655">
    <property type="entry name" value="PAS_fold_3"/>
</dbReference>
<dbReference type="InterPro" id="IPR001789">
    <property type="entry name" value="Sig_transdc_resp-reg_receiver"/>
</dbReference>
<evidence type="ECO:0000256" key="7">
    <source>
        <dbReference type="ARBA" id="ARBA00022840"/>
    </source>
</evidence>
<dbReference type="PANTHER" id="PTHR43065">
    <property type="entry name" value="SENSOR HISTIDINE KINASE"/>
    <property type="match status" value="1"/>
</dbReference>
<dbReference type="PROSITE" id="PS50110">
    <property type="entry name" value="RESPONSE_REGULATORY"/>
    <property type="match status" value="1"/>
</dbReference>
<dbReference type="RefSeq" id="WP_009858199.1">
    <property type="nucleotide sequence ID" value="NZ_JAAOCD010000011.1"/>
</dbReference>
<dbReference type="InterPro" id="IPR036097">
    <property type="entry name" value="HisK_dim/P_sf"/>
</dbReference>
<dbReference type="CDD" id="cd00082">
    <property type="entry name" value="HisKA"/>
    <property type="match status" value="1"/>
</dbReference>
<comment type="caution">
    <text evidence="15">The sequence shown here is derived from an EMBL/GenBank/DDBJ whole genome shotgun (WGS) entry which is preliminary data.</text>
</comment>
<dbReference type="EC" id="2.7.13.3" evidence="2"/>
<dbReference type="SUPFAM" id="SSF47384">
    <property type="entry name" value="Homodimeric domain of signal transducing histidine kinase"/>
    <property type="match status" value="1"/>
</dbReference>